<dbReference type="EC" id="2.7.7.7" evidence="1"/>
<dbReference type="Proteomes" id="UP000029986">
    <property type="component" value="Chromosome"/>
</dbReference>
<keyword evidence="3 10" id="KW-0808">Transferase</keyword>
<evidence type="ECO:0000256" key="7">
    <source>
        <dbReference type="ARBA" id="ARBA00049244"/>
    </source>
</evidence>
<evidence type="ECO:0000313" key="10">
    <source>
        <dbReference type="EMBL" id="AIU73204.1"/>
    </source>
</evidence>
<keyword evidence="6" id="KW-0239">DNA-directed DNA polymerase</keyword>
<dbReference type="InterPro" id="IPR004622">
    <property type="entry name" value="DNA_pol_HolB"/>
</dbReference>
<evidence type="ECO:0000259" key="9">
    <source>
        <dbReference type="Pfam" id="PF21500"/>
    </source>
</evidence>
<feature type="domain" description="DNA polymerase III subunit delta' AAA+ ATPase lid" evidence="9">
    <location>
        <begin position="167"/>
        <end position="205"/>
    </location>
</feature>
<proteinExistence type="predicted"/>
<dbReference type="Gene3D" id="1.20.272.10">
    <property type="match status" value="1"/>
</dbReference>
<dbReference type="RefSeq" id="WP_025797175.1">
    <property type="nucleotide sequence ID" value="NZ_CP009706.1"/>
</dbReference>
<evidence type="ECO:0000256" key="5">
    <source>
        <dbReference type="ARBA" id="ARBA00022705"/>
    </source>
</evidence>
<dbReference type="HOGENOM" id="CLU_006229_4_3_6"/>
<dbReference type="InterPro" id="IPR050238">
    <property type="entry name" value="DNA_Rep/Repair_Clamp_Loader"/>
</dbReference>
<evidence type="ECO:0000256" key="3">
    <source>
        <dbReference type="ARBA" id="ARBA00022679"/>
    </source>
</evidence>
<dbReference type="NCBIfam" id="TIGR00678">
    <property type="entry name" value="holB"/>
    <property type="match status" value="1"/>
</dbReference>
<dbReference type="EMBL" id="CP009706">
    <property type="protein sequence ID" value="AIU73204.1"/>
    <property type="molecule type" value="Genomic_DNA"/>
</dbReference>
<evidence type="ECO:0000256" key="1">
    <source>
        <dbReference type="ARBA" id="ARBA00012417"/>
    </source>
</evidence>
<protein>
    <recommendedName>
        <fullName evidence="2">DNA polymerase III subunit delta'</fullName>
        <ecNumber evidence="1">2.7.7.7</ecNumber>
    </recommendedName>
</protein>
<evidence type="ECO:0000256" key="2">
    <source>
        <dbReference type="ARBA" id="ARBA00014363"/>
    </source>
</evidence>
<dbReference type="PATRIC" id="fig|1453496.5.peg.2630"/>
<sequence>MNWYPWLTAPYRQLVAQHQSGRGHHALLVHAIAGCGDDSLMYALGRWLMCQRPNGDKSCGECHSCRLMLAGNHPDWYDLQPEKGKTSLGIEPVRQIIEHLYGHAQQGGAKVVLLPRAETLTEAAANALLKTLEEPPEKTYFLLGTREPANLLATLRSRCFYMHLAVPDESLSLRWLQSQQPGDELAMRTALRLNGGAPVAAMSLLEPNSWKQRLQLCQGLQQAIPQRQWMQLLPLLNHDNVHDRLTWLCALLLDAMKLQQGATTAIANLDQQPLVFQLASTQATTILQQQLEQWIFCRHQLLTTTGLNRELMLTRQLCLWSDSFPPNA</sequence>
<dbReference type="KEGG" id="hav:AT03_12925"/>
<dbReference type="FunFam" id="3.40.50.300:FF:000890">
    <property type="entry name" value="DNA polymerase III subunit delta"/>
    <property type="match status" value="1"/>
</dbReference>
<dbReference type="GO" id="GO:0009360">
    <property type="term" value="C:DNA polymerase III complex"/>
    <property type="evidence" value="ECO:0007669"/>
    <property type="project" value="InterPro"/>
</dbReference>
<name>A0A097R3A4_HAFAL</name>
<accession>A0A097R3A4</accession>
<organism evidence="10 11">
    <name type="scientific">Hafnia alvei FB1</name>
    <dbReference type="NCBI Taxonomy" id="1453496"/>
    <lineage>
        <taxon>Bacteria</taxon>
        <taxon>Pseudomonadati</taxon>
        <taxon>Pseudomonadota</taxon>
        <taxon>Gammaproteobacteria</taxon>
        <taxon>Enterobacterales</taxon>
        <taxon>Hafniaceae</taxon>
        <taxon>Hafnia</taxon>
    </lineage>
</organism>
<dbReference type="OrthoDB" id="9811073at2"/>
<evidence type="ECO:0000256" key="4">
    <source>
        <dbReference type="ARBA" id="ARBA00022695"/>
    </source>
</evidence>
<evidence type="ECO:0000256" key="6">
    <source>
        <dbReference type="ARBA" id="ARBA00022932"/>
    </source>
</evidence>
<dbReference type="SUPFAM" id="SSF52540">
    <property type="entry name" value="P-loop containing nucleoside triphosphate hydrolases"/>
    <property type="match status" value="1"/>
</dbReference>
<evidence type="ECO:0000259" key="8">
    <source>
        <dbReference type="Pfam" id="PF09115"/>
    </source>
</evidence>
<dbReference type="InterPro" id="IPR027417">
    <property type="entry name" value="P-loop_NTPase"/>
</dbReference>
<dbReference type="eggNOG" id="COG0470">
    <property type="taxonomic scope" value="Bacteria"/>
</dbReference>
<dbReference type="NCBIfam" id="NF005941">
    <property type="entry name" value="PRK07993.1"/>
    <property type="match status" value="1"/>
</dbReference>
<dbReference type="GO" id="GO:0003887">
    <property type="term" value="F:DNA-directed DNA polymerase activity"/>
    <property type="evidence" value="ECO:0007669"/>
    <property type="project" value="UniProtKB-KW"/>
</dbReference>
<dbReference type="GO" id="GO:0008408">
    <property type="term" value="F:3'-5' exonuclease activity"/>
    <property type="evidence" value="ECO:0007669"/>
    <property type="project" value="InterPro"/>
</dbReference>
<keyword evidence="5" id="KW-0235">DNA replication</keyword>
<dbReference type="GO" id="GO:0003677">
    <property type="term" value="F:DNA binding"/>
    <property type="evidence" value="ECO:0007669"/>
    <property type="project" value="InterPro"/>
</dbReference>
<feature type="domain" description="DNA polymerase III delta subunit C-terminal" evidence="8">
    <location>
        <begin position="208"/>
        <end position="321"/>
    </location>
</feature>
<dbReference type="Pfam" id="PF13177">
    <property type="entry name" value="DNA_pol3_delta2"/>
    <property type="match status" value="1"/>
</dbReference>
<dbReference type="AlphaFoldDB" id="A0A097R3A4"/>
<dbReference type="SUPFAM" id="SSF48019">
    <property type="entry name" value="post-AAA+ oligomerization domain-like"/>
    <property type="match status" value="1"/>
</dbReference>
<dbReference type="Pfam" id="PF09115">
    <property type="entry name" value="DNApol3-delta_C"/>
    <property type="match status" value="1"/>
</dbReference>
<dbReference type="Gene3D" id="3.40.50.300">
    <property type="entry name" value="P-loop containing nucleotide triphosphate hydrolases"/>
    <property type="match status" value="1"/>
</dbReference>
<dbReference type="InterPro" id="IPR008921">
    <property type="entry name" value="DNA_pol3_clamp-load_cplx_C"/>
</dbReference>
<dbReference type="PANTHER" id="PTHR11669">
    <property type="entry name" value="REPLICATION FACTOR C / DNA POLYMERASE III GAMMA-TAU SUBUNIT"/>
    <property type="match status" value="1"/>
</dbReference>
<keyword evidence="11" id="KW-1185">Reference proteome</keyword>
<dbReference type="Pfam" id="PF21500">
    <property type="entry name" value="HolB_lid"/>
    <property type="match status" value="1"/>
</dbReference>
<evidence type="ECO:0000313" key="11">
    <source>
        <dbReference type="Proteomes" id="UP000029986"/>
    </source>
</evidence>
<dbReference type="GO" id="GO:0006261">
    <property type="term" value="P:DNA-templated DNA replication"/>
    <property type="evidence" value="ECO:0007669"/>
    <property type="project" value="TreeGrafter"/>
</dbReference>
<gene>
    <name evidence="10" type="ORF">AT03_12925</name>
</gene>
<dbReference type="PANTHER" id="PTHR11669:SF8">
    <property type="entry name" value="DNA POLYMERASE III SUBUNIT DELTA"/>
    <property type="match status" value="1"/>
</dbReference>
<dbReference type="InterPro" id="IPR015199">
    <property type="entry name" value="DNA_pol_III_delta_C"/>
</dbReference>
<dbReference type="InterPro" id="IPR048731">
    <property type="entry name" value="HolB_lid-gammaproteobact"/>
</dbReference>
<keyword evidence="4 10" id="KW-0548">Nucleotidyltransferase</keyword>
<reference evidence="10 11" key="1">
    <citation type="journal article" date="2014" name="Gut Pathog.">
        <title>Gene clusters of Hafnia alvei strain FB1 important in survival and pathogenesis: a draft genome perspective.</title>
        <authorList>
            <person name="Tan J.Y."/>
            <person name="Yin W.F."/>
            <person name="Chan K.G."/>
        </authorList>
    </citation>
    <scope>NUCLEOTIDE SEQUENCE [LARGE SCALE GENOMIC DNA]</scope>
    <source>
        <strain evidence="10 11">FB1</strain>
    </source>
</reference>
<comment type="catalytic activity">
    <reaction evidence="7">
        <text>DNA(n) + a 2'-deoxyribonucleoside 5'-triphosphate = DNA(n+1) + diphosphate</text>
        <dbReference type="Rhea" id="RHEA:22508"/>
        <dbReference type="Rhea" id="RHEA-COMP:17339"/>
        <dbReference type="Rhea" id="RHEA-COMP:17340"/>
        <dbReference type="ChEBI" id="CHEBI:33019"/>
        <dbReference type="ChEBI" id="CHEBI:61560"/>
        <dbReference type="ChEBI" id="CHEBI:173112"/>
        <dbReference type="EC" id="2.7.7.7"/>
    </reaction>
</comment>